<name>A0A8H7F9D0_AGABI</name>
<reference evidence="3 4" key="1">
    <citation type="journal article" name="Sci. Rep.">
        <title>Telomere-to-telomere assembled and centromere annotated genomes of the two main subspecies of the button mushroom Agaricus bisporus reveal especially polymorphic chromosome ends.</title>
        <authorList>
            <person name="Sonnenberg A.S.M."/>
            <person name="Sedaghat-Telgerd N."/>
            <person name="Lavrijssen B."/>
            <person name="Ohm R.A."/>
            <person name="Hendrickx P.M."/>
            <person name="Scholtmeijer K."/>
            <person name="Baars J.J.P."/>
            <person name="van Peer A."/>
        </authorList>
    </citation>
    <scope>NUCLEOTIDE SEQUENCE [LARGE SCALE GENOMIC DNA]</scope>
    <source>
        <strain evidence="3 4">H119_p4</strain>
    </source>
</reference>
<proteinExistence type="predicted"/>
<sequence>MSAFTALSGIIVLTRARALAPEKGSRSILLDASVYASDDHDECPSLGLVHYFNDENIDFNDDDPKPVNAIIHFAITPASLNPQLLPPTFNNHDYAFIGDIAHLSVLPETCVTERLPYVIATGTVSSTPTPDSRSFTLTSDEYVSIIHGTATCTLSCTFPSTPRWANTAIPRQNTVMTIGGTLHETIRATNGSVSSFGIMIEAISFTPRQLLHQSSPTLPSSSSSSPSKTRFAYKKKPLKRKADDENVKSESTKKRTDDNNSTENAKTESTSKDK</sequence>
<evidence type="ECO:0000313" key="3">
    <source>
        <dbReference type="EMBL" id="KAF7783163.1"/>
    </source>
</evidence>
<evidence type="ECO:0000256" key="2">
    <source>
        <dbReference type="SAM" id="SignalP"/>
    </source>
</evidence>
<feature type="compositionally biased region" description="Basic and acidic residues" evidence="1">
    <location>
        <begin position="240"/>
        <end position="258"/>
    </location>
</feature>
<dbReference type="AlphaFoldDB" id="A0A8H7F9D0"/>
<feature type="signal peptide" evidence="2">
    <location>
        <begin position="1"/>
        <end position="18"/>
    </location>
</feature>
<gene>
    <name evidence="3" type="ORF">Agabi119p4_2539</name>
</gene>
<feature type="region of interest" description="Disordered" evidence="1">
    <location>
        <begin position="212"/>
        <end position="274"/>
    </location>
</feature>
<feature type="compositionally biased region" description="Low complexity" evidence="1">
    <location>
        <begin position="214"/>
        <end position="227"/>
    </location>
</feature>
<keyword evidence="2" id="KW-0732">Signal</keyword>
<evidence type="ECO:0000313" key="4">
    <source>
        <dbReference type="Proteomes" id="UP000629468"/>
    </source>
</evidence>
<dbReference type="Proteomes" id="UP000629468">
    <property type="component" value="Unassembled WGS sequence"/>
</dbReference>
<organism evidence="3 4">
    <name type="scientific">Agaricus bisporus var. burnettii</name>
    <dbReference type="NCBI Taxonomy" id="192524"/>
    <lineage>
        <taxon>Eukaryota</taxon>
        <taxon>Fungi</taxon>
        <taxon>Dikarya</taxon>
        <taxon>Basidiomycota</taxon>
        <taxon>Agaricomycotina</taxon>
        <taxon>Agaricomycetes</taxon>
        <taxon>Agaricomycetidae</taxon>
        <taxon>Agaricales</taxon>
        <taxon>Agaricineae</taxon>
        <taxon>Agaricaceae</taxon>
        <taxon>Agaricus</taxon>
    </lineage>
</organism>
<protein>
    <submittedName>
        <fullName evidence="3">Uncharacterized protein</fullName>
    </submittedName>
</protein>
<feature type="chain" id="PRO_5034203837" evidence="2">
    <location>
        <begin position="19"/>
        <end position="274"/>
    </location>
</feature>
<accession>A0A8H7F9D0</accession>
<comment type="caution">
    <text evidence="3">The sequence shown here is derived from an EMBL/GenBank/DDBJ whole genome shotgun (WGS) entry which is preliminary data.</text>
</comment>
<feature type="compositionally biased region" description="Basic and acidic residues" evidence="1">
    <location>
        <begin position="265"/>
        <end position="274"/>
    </location>
</feature>
<dbReference type="EMBL" id="JABXXO010000003">
    <property type="protein sequence ID" value="KAF7783163.1"/>
    <property type="molecule type" value="Genomic_DNA"/>
</dbReference>
<evidence type="ECO:0000256" key="1">
    <source>
        <dbReference type="SAM" id="MobiDB-lite"/>
    </source>
</evidence>